<organism evidence="5 7">
    <name type="scientific">Rotaria socialis</name>
    <dbReference type="NCBI Taxonomy" id="392032"/>
    <lineage>
        <taxon>Eukaryota</taxon>
        <taxon>Metazoa</taxon>
        <taxon>Spiralia</taxon>
        <taxon>Gnathifera</taxon>
        <taxon>Rotifera</taxon>
        <taxon>Eurotatoria</taxon>
        <taxon>Bdelloidea</taxon>
        <taxon>Philodinida</taxon>
        <taxon>Philodinidae</taxon>
        <taxon>Rotaria</taxon>
    </lineage>
</organism>
<dbReference type="Gene3D" id="1.25.10.10">
    <property type="entry name" value="Leucine-rich Repeat Variant"/>
    <property type="match status" value="1"/>
</dbReference>
<dbReference type="PANTHER" id="PTHR12048">
    <property type="entry name" value="CCAAT-BINDING FACTOR-RELATED"/>
    <property type="match status" value="1"/>
</dbReference>
<dbReference type="InterPro" id="IPR032682">
    <property type="entry name" value="Cnd1_C"/>
</dbReference>
<feature type="region of interest" description="Disordered" evidence="2">
    <location>
        <begin position="656"/>
        <end position="683"/>
    </location>
</feature>
<feature type="domain" description="CCAAT-binding factor" evidence="3">
    <location>
        <begin position="360"/>
        <end position="559"/>
    </location>
</feature>
<dbReference type="Proteomes" id="UP000663838">
    <property type="component" value="Unassembled WGS sequence"/>
</dbReference>
<feature type="compositionally biased region" description="Acidic residues" evidence="2">
    <location>
        <begin position="727"/>
        <end position="739"/>
    </location>
</feature>
<feature type="region of interest" description="Disordered" evidence="2">
    <location>
        <begin position="796"/>
        <end position="841"/>
    </location>
</feature>
<dbReference type="InterPro" id="IPR016024">
    <property type="entry name" value="ARM-type_fold"/>
</dbReference>
<feature type="region of interest" description="Disordered" evidence="2">
    <location>
        <begin position="726"/>
        <end position="753"/>
    </location>
</feature>
<dbReference type="Pfam" id="PF12717">
    <property type="entry name" value="Cnd1"/>
    <property type="match status" value="1"/>
</dbReference>
<gene>
    <name evidence="5" type="ORF">KIK155_LOCUS6177</name>
    <name evidence="6" type="ORF">TOA249_LOCUS1692</name>
</gene>
<dbReference type="InterPro" id="IPR011989">
    <property type="entry name" value="ARM-like"/>
</dbReference>
<evidence type="ECO:0008006" key="8">
    <source>
        <dbReference type="Google" id="ProtNLM"/>
    </source>
</evidence>
<dbReference type="InterPro" id="IPR040155">
    <property type="entry name" value="CEBPZ/Mak21-like"/>
</dbReference>
<feature type="compositionally biased region" description="Basic and acidic residues" evidence="2">
    <location>
        <begin position="656"/>
        <end position="668"/>
    </location>
</feature>
<evidence type="ECO:0000259" key="4">
    <source>
        <dbReference type="Pfam" id="PF12717"/>
    </source>
</evidence>
<dbReference type="Pfam" id="PF03914">
    <property type="entry name" value="CBF"/>
    <property type="match status" value="1"/>
</dbReference>
<dbReference type="PANTHER" id="PTHR12048:SF0">
    <property type="entry name" value="CCAAT_ENHANCER-BINDING PROTEIN ZETA"/>
    <property type="match status" value="1"/>
</dbReference>
<sequence length="841" mass="98800">MVARMKKPRPQTAVPTKAELLFKVSKDIPKWYSFENPSTLTSPSKTTNEKYDKEKCEKIYREEYDLYQKLYQKDQSSDYQWLQTSLSTTSKDRLAALVTLIRRSPIHGLQELENLVNLLRSSIQHRRDALTIAEILEDVFVNTYLPENRRLFFINQQPNQLTTKQAAALAFVEETVKQLYSSFIDLLQQIAHDPIAQIRIKPISMLERLLSQRPEQEKRLLELIVDKLGDPDSTVASKTLHLLNQLLEKHPGMKNVLVNEIERLLFRQNIRPSAQHYALCCLTAIIFTSQDNDLANKLIKIYFALFRLFSIKENVSSKFFAILLGGVTRAISFAKVDLENIMEHLNDLFRIVHSTNFKTSVRALQLLFRIAEQRSEIDERYFNALYKKLSEPEWKNFKMLSTFLNLIFKSMLKDTMEPRIRAFIKRLLQLCLFNDVPFICGILLLISEVVKRHPSGQRLLLFSQKPNILSSKGDKTGEDDDDEEEHFHDVVTEEDNQPLQIVPQVCSWDHKNLNKKTHNHATHYDIHKRNPLYCGSDYTCLHELMFLKNHAHPTVALFAQNIFDGKSIDYNGNPLVDFNSMRFFDRFVYKNPKKQITKHEILRKKSRHAAGHLYLPKGVKAVPVDSSEYTRLNSAHIPVDERFLYTFMKMRQENSELAQEKRKQKSSEDDIDDNESVSSVSDDEFDKYLDHFMDDMDKDEIDLDENDNNSVEDIASTVQRVHRADELENDDYDNDEDEDTINRPFTLNDGDELSDDVQLDDNEHDTVSNQNIRENFQVNNEREMKQIKWELDRERTFATRQRRYDKHMKKTSKRKPKLTRREKRQQMNQPNIKKKKRVHFS</sequence>
<dbReference type="AlphaFoldDB" id="A0A817YKU4"/>
<comment type="similarity">
    <text evidence="1">Belongs to the CBF/MAK21 family.</text>
</comment>
<feature type="compositionally biased region" description="Basic residues" evidence="2">
    <location>
        <begin position="800"/>
        <end position="823"/>
    </location>
</feature>
<dbReference type="EMBL" id="CAJNYV010000757">
    <property type="protein sequence ID" value="CAF3379725.1"/>
    <property type="molecule type" value="Genomic_DNA"/>
</dbReference>
<feature type="compositionally biased region" description="Acidic residues" evidence="2">
    <location>
        <begin position="669"/>
        <end position="683"/>
    </location>
</feature>
<reference evidence="5" key="1">
    <citation type="submission" date="2021-02" db="EMBL/GenBank/DDBJ databases">
        <authorList>
            <person name="Nowell W R."/>
        </authorList>
    </citation>
    <scope>NUCLEOTIDE SEQUENCE</scope>
</reference>
<evidence type="ECO:0000313" key="5">
    <source>
        <dbReference type="EMBL" id="CAF3379725.1"/>
    </source>
</evidence>
<dbReference type="Proteomes" id="UP000663865">
    <property type="component" value="Unassembled WGS sequence"/>
</dbReference>
<evidence type="ECO:0000256" key="1">
    <source>
        <dbReference type="ARBA" id="ARBA00007797"/>
    </source>
</evidence>
<proteinExistence type="inferred from homology"/>
<evidence type="ECO:0000259" key="3">
    <source>
        <dbReference type="Pfam" id="PF03914"/>
    </source>
</evidence>
<name>A0A817YKU4_9BILA</name>
<dbReference type="EMBL" id="CAJOBS010000049">
    <property type="protein sequence ID" value="CAF4479872.1"/>
    <property type="molecule type" value="Genomic_DNA"/>
</dbReference>
<evidence type="ECO:0000313" key="6">
    <source>
        <dbReference type="EMBL" id="CAF4479872.1"/>
    </source>
</evidence>
<feature type="domain" description="Condensin complex subunit 1 C-terminal" evidence="4">
    <location>
        <begin position="176"/>
        <end position="300"/>
    </location>
</feature>
<evidence type="ECO:0000313" key="7">
    <source>
        <dbReference type="Proteomes" id="UP000663865"/>
    </source>
</evidence>
<accession>A0A817YKU4</accession>
<dbReference type="GO" id="GO:0005634">
    <property type="term" value="C:nucleus"/>
    <property type="evidence" value="ECO:0007669"/>
    <property type="project" value="TreeGrafter"/>
</dbReference>
<feature type="compositionally biased region" description="Basic residues" evidence="2">
    <location>
        <begin position="832"/>
        <end position="841"/>
    </location>
</feature>
<dbReference type="SUPFAM" id="SSF48371">
    <property type="entry name" value="ARM repeat"/>
    <property type="match status" value="1"/>
</dbReference>
<comment type="caution">
    <text evidence="5">The sequence shown here is derived from an EMBL/GenBank/DDBJ whole genome shotgun (WGS) entry which is preliminary data.</text>
</comment>
<protein>
    <recommendedName>
        <fullName evidence="8">CCAAT/enhancer-binding protein zeta</fullName>
    </recommendedName>
</protein>
<evidence type="ECO:0000256" key="2">
    <source>
        <dbReference type="SAM" id="MobiDB-lite"/>
    </source>
</evidence>
<dbReference type="InterPro" id="IPR005612">
    <property type="entry name" value="CCAAT-binding_factor"/>
</dbReference>